<sequence length="276" mass="30529">MLASSKRIEQSAGRTVFGNDANGYAEGRPDYPARVYDILRTTCRATPSTRVFEIGPGTGQATKRLLDLGCAVTAIEPDSRLADVLLAKCKSKTPGRLSLHIAAFEDVDFSDEKFDLGIAATSFHWLEQESALAKAKRLLKPGGQWAMWWTIFGDSSREDEFQRRTRSLFANLWRSPSHGSESQVPFALDAETRKAQLRGAGFASLSHELIQWTTTQTTSQVLALTSTFSTVAQLPQTEREILMKRLERIADLEFGGVVARNFVTVVYTASCRSDVS</sequence>
<dbReference type="InterPro" id="IPR051052">
    <property type="entry name" value="Diverse_substrate_MTase"/>
</dbReference>
<dbReference type="Gene3D" id="3.40.50.150">
    <property type="entry name" value="Vaccinia Virus protein VP39"/>
    <property type="match status" value="1"/>
</dbReference>
<keyword evidence="5" id="KW-0830">Ubiquinone</keyword>
<dbReference type="PANTHER" id="PTHR44942">
    <property type="entry name" value="METHYLTRANSF_11 DOMAIN-CONTAINING PROTEIN"/>
    <property type="match status" value="1"/>
</dbReference>
<evidence type="ECO:0000259" key="4">
    <source>
        <dbReference type="Pfam" id="PF08241"/>
    </source>
</evidence>
<reference evidence="5 6" key="1">
    <citation type="submission" date="2016-11" db="EMBL/GenBank/DDBJ databases">
        <authorList>
            <person name="Jaros S."/>
            <person name="Januszkiewicz K."/>
            <person name="Wedrychowicz H."/>
        </authorList>
    </citation>
    <scope>NUCLEOTIDE SEQUENCE [LARGE SCALE GENOMIC DNA]</scope>
    <source>
        <strain evidence="5 6">GAS86</strain>
    </source>
</reference>
<dbReference type="CDD" id="cd02440">
    <property type="entry name" value="AdoMet_MTases"/>
    <property type="match status" value="1"/>
</dbReference>
<feature type="domain" description="Methyltransferase type 11" evidence="4">
    <location>
        <begin position="53"/>
        <end position="144"/>
    </location>
</feature>
<organism evidence="5 6">
    <name type="scientific">Paraburkholderia phenazinium</name>
    <dbReference type="NCBI Taxonomy" id="60549"/>
    <lineage>
        <taxon>Bacteria</taxon>
        <taxon>Pseudomonadati</taxon>
        <taxon>Pseudomonadota</taxon>
        <taxon>Betaproteobacteria</taxon>
        <taxon>Burkholderiales</taxon>
        <taxon>Burkholderiaceae</taxon>
        <taxon>Paraburkholderia</taxon>
    </lineage>
</organism>
<dbReference type="Pfam" id="PF08241">
    <property type="entry name" value="Methyltransf_11"/>
    <property type="match status" value="1"/>
</dbReference>
<dbReference type="Proteomes" id="UP000184693">
    <property type="component" value="Unassembled WGS sequence"/>
</dbReference>
<dbReference type="PANTHER" id="PTHR44942:SF4">
    <property type="entry name" value="METHYLTRANSFERASE TYPE 11 DOMAIN-CONTAINING PROTEIN"/>
    <property type="match status" value="1"/>
</dbReference>
<dbReference type="GO" id="GO:0008757">
    <property type="term" value="F:S-adenosylmethionine-dependent methyltransferase activity"/>
    <property type="evidence" value="ECO:0007669"/>
    <property type="project" value="InterPro"/>
</dbReference>
<keyword evidence="2 5" id="KW-0489">Methyltransferase</keyword>
<dbReference type="OrthoDB" id="9797252at2"/>
<dbReference type="EMBL" id="FSRM01000002">
    <property type="protein sequence ID" value="SIO48730.1"/>
    <property type="molecule type" value="Genomic_DNA"/>
</dbReference>
<proteinExistence type="inferred from homology"/>
<dbReference type="InterPro" id="IPR029063">
    <property type="entry name" value="SAM-dependent_MTases_sf"/>
</dbReference>
<keyword evidence="3" id="KW-0808">Transferase</keyword>
<dbReference type="InterPro" id="IPR013216">
    <property type="entry name" value="Methyltransf_11"/>
</dbReference>
<comment type="similarity">
    <text evidence="1">Belongs to the methyltransferase superfamily.</text>
</comment>
<gene>
    <name evidence="5" type="ORF">SAMN05444168_5281</name>
</gene>
<evidence type="ECO:0000256" key="3">
    <source>
        <dbReference type="ARBA" id="ARBA00022679"/>
    </source>
</evidence>
<name>A0A1N6JWM8_9BURK</name>
<evidence type="ECO:0000313" key="6">
    <source>
        <dbReference type="Proteomes" id="UP000184693"/>
    </source>
</evidence>
<protein>
    <submittedName>
        <fullName evidence="5">Ubiquinone/menaquinone biosynthesis C-methylase UbiE</fullName>
    </submittedName>
</protein>
<dbReference type="SUPFAM" id="SSF53335">
    <property type="entry name" value="S-adenosyl-L-methionine-dependent methyltransferases"/>
    <property type="match status" value="1"/>
</dbReference>
<dbReference type="RefSeq" id="WP_074267277.1">
    <property type="nucleotide sequence ID" value="NZ_FSRM01000002.1"/>
</dbReference>
<dbReference type="GO" id="GO:0032259">
    <property type="term" value="P:methylation"/>
    <property type="evidence" value="ECO:0007669"/>
    <property type="project" value="UniProtKB-KW"/>
</dbReference>
<evidence type="ECO:0000313" key="5">
    <source>
        <dbReference type="EMBL" id="SIO48730.1"/>
    </source>
</evidence>
<accession>A0A1N6JWM8</accession>
<evidence type="ECO:0000256" key="2">
    <source>
        <dbReference type="ARBA" id="ARBA00022603"/>
    </source>
</evidence>
<dbReference type="AlphaFoldDB" id="A0A1N6JWM8"/>
<evidence type="ECO:0000256" key="1">
    <source>
        <dbReference type="ARBA" id="ARBA00008361"/>
    </source>
</evidence>